<dbReference type="AlphaFoldDB" id="A0A3P6BEP6"/>
<evidence type="ECO:0000313" key="2">
    <source>
        <dbReference type="EMBL" id="VDC96330.1"/>
    </source>
</evidence>
<evidence type="ECO:0000256" key="1">
    <source>
        <dbReference type="SAM" id="MobiDB-lite"/>
    </source>
</evidence>
<protein>
    <submittedName>
        <fullName evidence="2">Uncharacterized protein</fullName>
    </submittedName>
</protein>
<feature type="compositionally biased region" description="Basic residues" evidence="1">
    <location>
        <begin position="47"/>
        <end position="60"/>
    </location>
</feature>
<gene>
    <name evidence="2" type="ORF">BOLC3T18990H</name>
</gene>
<sequence length="225" mass="25716">MPKIDVTCLNPLRPQPKPSANLPETTSTHSDDAAEPMEVDKAPMGRTLRKRKGKVAKHLKREANEKEMESFQKRMFGHGYRGRPRPDPVTQPPCRTAVPRPERREHIRSSQRHHSHPSQTSIHEFAAKHPHPPSPVYVKIDRHSDSVIDRHQETDINPSTSIDIDHTTSIDIRPIPKSIISKKAKFDKQYLTPDEFGIFRDPDGYARAIDGRTLHVSREDIADIF</sequence>
<proteinExistence type="predicted"/>
<feature type="compositionally biased region" description="Basic and acidic residues" evidence="1">
    <location>
        <begin position="61"/>
        <end position="72"/>
    </location>
</feature>
<feature type="region of interest" description="Disordered" evidence="1">
    <location>
        <begin position="1"/>
        <end position="135"/>
    </location>
</feature>
<dbReference type="EMBL" id="LR031872">
    <property type="protein sequence ID" value="VDC96330.1"/>
    <property type="molecule type" value="Genomic_DNA"/>
</dbReference>
<accession>A0A3P6BEP6</accession>
<reference evidence="2" key="1">
    <citation type="submission" date="2018-11" db="EMBL/GenBank/DDBJ databases">
        <authorList>
            <consortium name="Genoscope - CEA"/>
            <person name="William W."/>
        </authorList>
    </citation>
    <scope>NUCLEOTIDE SEQUENCE</scope>
</reference>
<name>A0A3P6BEP6_BRAOL</name>
<organism evidence="2">
    <name type="scientific">Brassica oleracea</name>
    <name type="common">Wild cabbage</name>
    <dbReference type="NCBI Taxonomy" id="3712"/>
    <lineage>
        <taxon>Eukaryota</taxon>
        <taxon>Viridiplantae</taxon>
        <taxon>Streptophyta</taxon>
        <taxon>Embryophyta</taxon>
        <taxon>Tracheophyta</taxon>
        <taxon>Spermatophyta</taxon>
        <taxon>Magnoliopsida</taxon>
        <taxon>eudicotyledons</taxon>
        <taxon>Gunneridae</taxon>
        <taxon>Pentapetalae</taxon>
        <taxon>rosids</taxon>
        <taxon>malvids</taxon>
        <taxon>Brassicales</taxon>
        <taxon>Brassicaceae</taxon>
        <taxon>Brassiceae</taxon>
        <taxon>Brassica</taxon>
    </lineage>
</organism>